<evidence type="ECO:0000313" key="1">
    <source>
        <dbReference type="EMBL" id="GIY39041.1"/>
    </source>
</evidence>
<keyword evidence="2" id="KW-1185">Reference proteome</keyword>
<gene>
    <name evidence="1" type="ORF">CDAR_397371</name>
</gene>
<evidence type="ECO:0008006" key="3">
    <source>
        <dbReference type="Google" id="ProtNLM"/>
    </source>
</evidence>
<dbReference type="EMBL" id="BPLQ01008710">
    <property type="protein sequence ID" value="GIY39041.1"/>
    <property type="molecule type" value="Genomic_DNA"/>
</dbReference>
<name>A0AAV4T1A1_9ARAC</name>
<comment type="caution">
    <text evidence="1">The sequence shown here is derived from an EMBL/GenBank/DDBJ whole genome shotgun (WGS) entry which is preliminary data.</text>
</comment>
<dbReference type="Proteomes" id="UP001054837">
    <property type="component" value="Unassembled WGS sequence"/>
</dbReference>
<accession>A0AAV4T1A1</accession>
<organism evidence="1 2">
    <name type="scientific">Caerostris darwini</name>
    <dbReference type="NCBI Taxonomy" id="1538125"/>
    <lineage>
        <taxon>Eukaryota</taxon>
        <taxon>Metazoa</taxon>
        <taxon>Ecdysozoa</taxon>
        <taxon>Arthropoda</taxon>
        <taxon>Chelicerata</taxon>
        <taxon>Arachnida</taxon>
        <taxon>Araneae</taxon>
        <taxon>Araneomorphae</taxon>
        <taxon>Entelegynae</taxon>
        <taxon>Araneoidea</taxon>
        <taxon>Araneidae</taxon>
        <taxon>Caerostris</taxon>
    </lineage>
</organism>
<reference evidence="1 2" key="1">
    <citation type="submission" date="2021-06" db="EMBL/GenBank/DDBJ databases">
        <title>Caerostris darwini draft genome.</title>
        <authorList>
            <person name="Kono N."/>
            <person name="Arakawa K."/>
        </authorList>
    </citation>
    <scope>NUCLEOTIDE SEQUENCE [LARGE SCALE GENOMIC DNA]</scope>
</reference>
<protein>
    <recommendedName>
        <fullName evidence="3">Ycf15</fullName>
    </recommendedName>
</protein>
<sequence length="86" mass="9337">MEGGGGVHFSVGMGCIRILDGGRGPTLLVPFHDLRRSRGMFHPSSSLLRPIKGAFILCVRNDRKGASGFAFNVRMRRFFSPASNGT</sequence>
<evidence type="ECO:0000313" key="2">
    <source>
        <dbReference type="Proteomes" id="UP001054837"/>
    </source>
</evidence>
<proteinExistence type="predicted"/>
<dbReference type="AlphaFoldDB" id="A0AAV4T1A1"/>